<protein>
    <submittedName>
        <fullName evidence="3">Protein chain release factor B</fullName>
    </submittedName>
</protein>
<comment type="caution">
    <text evidence="3">The sequence shown here is derived from an EMBL/GenBank/DDBJ whole genome shotgun (WGS) entry which is preliminary data.</text>
</comment>
<evidence type="ECO:0000256" key="1">
    <source>
        <dbReference type="SAM" id="MobiDB-lite"/>
    </source>
</evidence>
<dbReference type="GO" id="GO:0003747">
    <property type="term" value="F:translation release factor activity"/>
    <property type="evidence" value="ECO:0007669"/>
    <property type="project" value="InterPro"/>
</dbReference>
<dbReference type="OrthoDB" id="9815709at2"/>
<evidence type="ECO:0000313" key="3">
    <source>
        <dbReference type="EMBL" id="EMG37960.1"/>
    </source>
</evidence>
<dbReference type="Gene3D" id="3.30.160.20">
    <property type="match status" value="1"/>
</dbReference>
<organism evidence="3 4">
    <name type="scientific">Desulfocurvibacter africanus PCS</name>
    <dbReference type="NCBI Taxonomy" id="1262666"/>
    <lineage>
        <taxon>Bacteria</taxon>
        <taxon>Pseudomonadati</taxon>
        <taxon>Thermodesulfobacteriota</taxon>
        <taxon>Desulfovibrionia</taxon>
        <taxon>Desulfovibrionales</taxon>
        <taxon>Desulfovibrionaceae</taxon>
        <taxon>Desulfocurvibacter</taxon>
    </lineage>
</organism>
<dbReference type="GO" id="GO:0043022">
    <property type="term" value="F:ribosome binding"/>
    <property type="evidence" value="ECO:0007669"/>
    <property type="project" value="TreeGrafter"/>
</dbReference>
<sequence>MSAESGKGPIPITNQVAIPEQELSFTFARSGGPGGQNVNKVNTKAVLRFDVVGSQSLGEEDKRLILERLASRLTKEGELVLASDATRSQEDNKRLTVLKLQQLLRAALRIQRPRKATRPSRAAKERRLATKKARGARKQERSGQGFDS</sequence>
<dbReference type="InterPro" id="IPR000352">
    <property type="entry name" value="Pep_chain_release_fac_I"/>
</dbReference>
<dbReference type="EMBL" id="AOSV01000012">
    <property type="protein sequence ID" value="EMG37960.1"/>
    <property type="molecule type" value="Genomic_DNA"/>
</dbReference>
<evidence type="ECO:0000259" key="2">
    <source>
        <dbReference type="Pfam" id="PF00472"/>
    </source>
</evidence>
<dbReference type="Proteomes" id="UP000011922">
    <property type="component" value="Unassembled WGS sequence"/>
</dbReference>
<dbReference type="GO" id="GO:0004045">
    <property type="term" value="F:peptidyl-tRNA hydrolase activity"/>
    <property type="evidence" value="ECO:0007669"/>
    <property type="project" value="TreeGrafter"/>
</dbReference>
<dbReference type="RefSeq" id="WP_005985385.1">
    <property type="nucleotide sequence ID" value="NZ_AOSV01000012.1"/>
</dbReference>
<feature type="domain" description="Prokaryotic-type class I peptide chain release factors" evidence="2">
    <location>
        <begin position="15"/>
        <end position="138"/>
    </location>
</feature>
<proteinExistence type="predicted"/>
<dbReference type="SUPFAM" id="SSF110916">
    <property type="entry name" value="Peptidyl-tRNA hydrolase domain-like"/>
    <property type="match status" value="1"/>
</dbReference>
<feature type="region of interest" description="Disordered" evidence="1">
    <location>
        <begin position="110"/>
        <end position="148"/>
    </location>
</feature>
<dbReference type="PANTHER" id="PTHR47814:SF1">
    <property type="entry name" value="PEPTIDYL-TRNA HYDROLASE ARFB"/>
    <property type="match status" value="1"/>
</dbReference>
<dbReference type="AlphaFoldDB" id="M5PVE4"/>
<dbReference type="PATRIC" id="fig|1262666.3.peg.1375"/>
<dbReference type="PANTHER" id="PTHR47814">
    <property type="entry name" value="PEPTIDYL-TRNA HYDROLASE ARFB"/>
    <property type="match status" value="1"/>
</dbReference>
<gene>
    <name evidence="3" type="ORF">PCS_01359</name>
</gene>
<dbReference type="GO" id="GO:0072344">
    <property type="term" value="P:rescue of stalled ribosome"/>
    <property type="evidence" value="ECO:0007669"/>
    <property type="project" value="TreeGrafter"/>
</dbReference>
<accession>M5PVE4</accession>
<evidence type="ECO:0000313" key="4">
    <source>
        <dbReference type="Proteomes" id="UP000011922"/>
    </source>
</evidence>
<name>M5PVE4_DESAF</name>
<dbReference type="Pfam" id="PF00472">
    <property type="entry name" value="RF-1"/>
    <property type="match status" value="1"/>
</dbReference>
<reference evidence="3 4" key="1">
    <citation type="journal article" date="2013" name="Genome Announc.">
        <title>Draft Genome Sequence for Desulfovibrio africanus Strain PCS.</title>
        <authorList>
            <person name="Brown S.D."/>
            <person name="Utturkar S.M."/>
            <person name="Arkin A.P."/>
            <person name="Deutschbauer A.M."/>
            <person name="Elias D.A."/>
            <person name="Hazen T.C."/>
            <person name="Chakraborty R."/>
        </authorList>
    </citation>
    <scope>NUCLEOTIDE SEQUENCE [LARGE SCALE GENOMIC DNA]</scope>
    <source>
        <strain evidence="3 4">PCS</strain>
    </source>
</reference>
<dbReference type="NCBIfam" id="NF006718">
    <property type="entry name" value="PRK09256.1"/>
    <property type="match status" value="1"/>
</dbReference>